<evidence type="ECO:0000313" key="1">
    <source>
        <dbReference type="EMBL" id="SMD30806.1"/>
    </source>
</evidence>
<comment type="caution">
    <text evidence="1">The sequence shown here is derived from an EMBL/GenBank/DDBJ whole genome shotgun (WGS) entry which is preliminary data.</text>
</comment>
<proteinExistence type="predicted"/>
<dbReference type="EMBL" id="FWYE01000001">
    <property type="protein sequence ID" value="SMD30806.1"/>
    <property type="molecule type" value="Genomic_DNA"/>
</dbReference>
<keyword evidence="2" id="KW-1185">Reference proteome</keyword>
<dbReference type="Proteomes" id="UP000192315">
    <property type="component" value="Unassembled WGS sequence"/>
</dbReference>
<name>A0A8G2FWL4_PICTO</name>
<reference evidence="1 2" key="1">
    <citation type="submission" date="2017-04" db="EMBL/GenBank/DDBJ databases">
        <authorList>
            <person name="Varghese N."/>
            <person name="Submissions S."/>
        </authorList>
    </citation>
    <scope>NUCLEOTIDE SEQUENCE [LARGE SCALE GENOMIC DNA]</scope>
    <source>
        <strain evidence="1 2">DSM 9789</strain>
    </source>
</reference>
<sequence>MVNITPFISILNGTKNVNLTIVNNEDQWIRIGLNFLLYTGSNVKSSYNVKFSEVYNYTQNPKTVNESIPCSAEYLNDSQYVLIKYDVSSLNNNEIIYRNLTDKFVASNIEYDPNKNILNKYSNGYIINVSELTSMHEIITCDYTTINHGYKDVKMKTSEYSVNLNYGCSILLNDNCQLTGIAIKDTLTQTRDISITNMLYHGYVISSSNMINDDSVYGHDEFAGLINNGVITKMYYNHDNTLRIDIHVYSGIKDNSYEHIEYAVNNSTVNRSGIMVLNIYKKL</sequence>
<dbReference type="AlphaFoldDB" id="A0A8G2FWL4"/>
<gene>
    <name evidence="1" type="ORF">SAMN02745355_0718</name>
</gene>
<organism evidence="1 2">
    <name type="scientific">Picrophilus torridus (strain ATCC 700027 / DSM 9790 / JCM 10055 / NBRC 100828 / KAW 2/3)</name>
    <dbReference type="NCBI Taxonomy" id="1122961"/>
    <lineage>
        <taxon>Archaea</taxon>
        <taxon>Methanobacteriati</taxon>
        <taxon>Thermoplasmatota</taxon>
        <taxon>Thermoplasmata</taxon>
        <taxon>Thermoplasmatales</taxon>
        <taxon>Picrophilaceae</taxon>
        <taxon>Picrophilus</taxon>
    </lineage>
</organism>
<protein>
    <submittedName>
        <fullName evidence="1">Uncharacterized protein</fullName>
    </submittedName>
</protein>
<accession>A0A8G2FWL4</accession>
<evidence type="ECO:0000313" key="2">
    <source>
        <dbReference type="Proteomes" id="UP000192315"/>
    </source>
</evidence>